<dbReference type="CDD" id="cd00130">
    <property type="entry name" value="PAS"/>
    <property type="match status" value="3"/>
</dbReference>
<keyword evidence="20" id="KW-1185">Reference proteome</keyword>
<evidence type="ECO:0000256" key="3">
    <source>
        <dbReference type="ARBA" id="ARBA00021740"/>
    </source>
</evidence>
<sequence length="925" mass="101860">MMTSTDDAAASRREAEARRAALAQYDILDTSAEVVLDDLVKVAALVLDMPVSLVVLVDAERQWFKASLGFEGPEPPLSAAICALTVRQRELLVVPDTTRDPRTRENPLVVGAPFLRFYAGMPLVTAEGVGIGTLCVLDTQPRVLTEDQAFVLTTLSRQVMAQLDLRRALKERRTRERRNAAILDSAIDYGILTTDLAGRVTSWNTGAQRIFGWSEAEMLGNVADRIFTPEDRAVDTPAREMETARTMGRANDERWHLRQDGSRFWATGEMMPLKGETGAQEGYVKILCDRTAQRRADEAMQKQTALLQTVTDHLGEAVFRLSMDDTITFANPAAEAMLGWSEGGLIGRNLHDTAHHHHADGRPFPREDCAVVKALEAGVALRHRETVFFRRDGTPIDVITSNAPIIEDGVVSGAVVTVIDITERKAVGARLRRSEERLALALNAAGMIGTWDWDLATDTVYADANFARIYAVDAERAASGAPLRDYVRNFHPDDLPVFQAELDRVLAGAEGDDFACEYRVLQADGSHRWLLARGRLVRDADGTPLRLPGASIDITDRKRAEERQTALVELGDRLRDLQDPVAIAFTAAEIAGRTLGVTRVAYGAVDSSEEYLDIARDWSRPDVVGREGRYRFADYGTYLPELRDGRDVVIRDVADDPRTKGHPEVFRDLGVRSMINIPLMERGRMVAVFCLQDDRVRAWTPDLVDFARNVVDRTRVALARLRAEEEQELLNRELSHRMKNLLAMVQSIATQTMRSATDVETAKEVLAGRLIALGQAHDLLMGGAIGSTLMEPVVRGALKLHEDRPGRFRLEGPELEIGAKPALSLALMLHELATNAAKYGALSCETGHVAIRWSVEEREETPHLTFSWTEFGGPVVTPPTRKGFGSRFIERGLAGQVGGTITLAYPPAGATCGIVAPLTAFQADG</sequence>
<comment type="catalytic activity">
    <reaction evidence="1">
        <text>ATP + protein L-histidine = ADP + protein N-phospho-L-histidine.</text>
        <dbReference type="EC" id="2.7.13.3"/>
    </reaction>
</comment>
<dbReference type="Proteomes" id="UP001224644">
    <property type="component" value="Unassembled WGS sequence"/>
</dbReference>
<keyword evidence="9" id="KW-0808">Transferase</keyword>
<evidence type="ECO:0000256" key="14">
    <source>
        <dbReference type="ARBA" id="ARBA00022991"/>
    </source>
</evidence>
<evidence type="ECO:0000256" key="15">
    <source>
        <dbReference type="ARBA" id="ARBA00023026"/>
    </source>
</evidence>
<comment type="caution">
    <text evidence="19">The sequence shown here is derived from an EMBL/GenBank/DDBJ whole genome shotgun (WGS) entry which is preliminary data.</text>
</comment>
<evidence type="ECO:0000259" key="17">
    <source>
        <dbReference type="PROSITE" id="PS50112"/>
    </source>
</evidence>
<evidence type="ECO:0000313" key="20">
    <source>
        <dbReference type="Proteomes" id="UP001224644"/>
    </source>
</evidence>
<dbReference type="EC" id="2.7.13.3" evidence="2"/>
<dbReference type="InterPro" id="IPR011102">
    <property type="entry name" value="Sig_transdc_His_kinase_HWE"/>
</dbReference>
<keyword evidence="15" id="KW-0843">Virulence</keyword>
<dbReference type="InterPro" id="IPR029016">
    <property type="entry name" value="GAF-like_dom_sf"/>
</dbReference>
<dbReference type="InterPro" id="IPR036890">
    <property type="entry name" value="HATPase_C_sf"/>
</dbReference>
<evidence type="ECO:0000256" key="11">
    <source>
        <dbReference type="ARBA" id="ARBA00022741"/>
    </source>
</evidence>
<keyword evidence="12" id="KW-0418">Kinase</keyword>
<dbReference type="Pfam" id="PF07536">
    <property type="entry name" value="HWE_HK"/>
    <property type="match status" value="1"/>
</dbReference>
<dbReference type="PANTHER" id="PTHR41523">
    <property type="entry name" value="TWO-COMPONENT SYSTEM SENSOR PROTEIN"/>
    <property type="match status" value="1"/>
</dbReference>
<name>A0ABT8BE76_9HYPH</name>
<evidence type="ECO:0000313" key="19">
    <source>
        <dbReference type="EMBL" id="MDN3590080.1"/>
    </source>
</evidence>
<evidence type="ECO:0000256" key="4">
    <source>
        <dbReference type="ARBA" id="ARBA00022543"/>
    </source>
</evidence>
<feature type="domain" description="PAS" evidence="17">
    <location>
        <begin position="175"/>
        <end position="232"/>
    </location>
</feature>
<feature type="domain" description="PAS" evidence="17">
    <location>
        <begin position="303"/>
        <end position="378"/>
    </location>
</feature>
<keyword evidence="8" id="KW-0288">FMN</keyword>
<evidence type="ECO:0000256" key="9">
    <source>
        <dbReference type="ARBA" id="ARBA00022679"/>
    </source>
</evidence>
<evidence type="ECO:0000256" key="10">
    <source>
        <dbReference type="ARBA" id="ARBA00022737"/>
    </source>
</evidence>
<feature type="domain" description="PAC" evidence="18">
    <location>
        <begin position="250"/>
        <end position="302"/>
    </location>
</feature>
<keyword evidence="13" id="KW-0067">ATP-binding</keyword>
<evidence type="ECO:0000256" key="12">
    <source>
        <dbReference type="ARBA" id="ARBA00022777"/>
    </source>
</evidence>
<dbReference type="InterPro" id="IPR013767">
    <property type="entry name" value="PAS_fold"/>
</dbReference>
<evidence type="ECO:0000259" key="18">
    <source>
        <dbReference type="PROSITE" id="PS50113"/>
    </source>
</evidence>
<dbReference type="InterPro" id="IPR013655">
    <property type="entry name" value="PAS_fold_3"/>
</dbReference>
<keyword evidence="4" id="KW-0600">Photoreceptor protein</keyword>
<evidence type="ECO:0000256" key="8">
    <source>
        <dbReference type="ARBA" id="ARBA00022643"/>
    </source>
</evidence>
<dbReference type="SMART" id="SM00911">
    <property type="entry name" value="HWE_HK"/>
    <property type="match status" value="1"/>
</dbReference>
<keyword evidence="10" id="KW-0677">Repeat</keyword>
<feature type="domain" description="PAC" evidence="18">
    <location>
        <begin position="382"/>
        <end position="433"/>
    </location>
</feature>
<keyword evidence="7" id="KW-0285">Flavoprotein</keyword>
<gene>
    <name evidence="19" type="ORF">QWZ12_05565</name>
</gene>
<dbReference type="PROSITE" id="PS50113">
    <property type="entry name" value="PAC"/>
    <property type="match status" value="3"/>
</dbReference>
<dbReference type="InterPro" id="IPR035965">
    <property type="entry name" value="PAS-like_dom_sf"/>
</dbReference>
<dbReference type="Gene3D" id="3.30.450.40">
    <property type="match status" value="2"/>
</dbReference>
<proteinExistence type="predicted"/>
<dbReference type="Gene3D" id="2.10.70.100">
    <property type="match status" value="1"/>
</dbReference>
<keyword evidence="16" id="KW-0675">Receptor</keyword>
<keyword evidence="5" id="KW-0597">Phosphoprotein</keyword>
<dbReference type="Gene3D" id="3.30.565.10">
    <property type="entry name" value="Histidine kinase-like ATPase, C-terminal domain"/>
    <property type="match status" value="1"/>
</dbReference>
<evidence type="ECO:0000256" key="6">
    <source>
        <dbReference type="ARBA" id="ARBA00022606"/>
    </source>
</evidence>
<feature type="domain" description="PAC" evidence="18">
    <location>
        <begin position="514"/>
        <end position="566"/>
    </location>
</feature>
<reference evidence="20" key="1">
    <citation type="journal article" date="2019" name="Int. J. Syst. Evol. Microbiol.">
        <title>The Global Catalogue of Microorganisms (GCM) 10K type strain sequencing project: providing services to taxonomists for standard genome sequencing and annotation.</title>
        <authorList>
            <consortium name="The Broad Institute Genomics Platform"/>
            <consortium name="The Broad Institute Genome Sequencing Center for Infectious Disease"/>
            <person name="Wu L."/>
            <person name="Ma J."/>
        </authorList>
    </citation>
    <scope>NUCLEOTIDE SEQUENCE [LARGE SCALE GENOMIC DNA]</scope>
    <source>
        <strain evidence="20">CECT 7069</strain>
    </source>
</reference>
<dbReference type="InterPro" id="IPR000700">
    <property type="entry name" value="PAS-assoc_C"/>
</dbReference>
<dbReference type="SMART" id="SM00065">
    <property type="entry name" value="GAF"/>
    <property type="match status" value="2"/>
</dbReference>
<keyword evidence="11" id="KW-0547">Nucleotide-binding</keyword>
<dbReference type="InterPro" id="IPR001610">
    <property type="entry name" value="PAC"/>
</dbReference>
<dbReference type="PANTHER" id="PTHR41523:SF7">
    <property type="entry name" value="HISTIDINE KINASE"/>
    <property type="match status" value="1"/>
</dbReference>
<dbReference type="SMART" id="SM00091">
    <property type="entry name" value="PAS"/>
    <property type="match status" value="3"/>
</dbReference>
<evidence type="ECO:0000256" key="16">
    <source>
        <dbReference type="ARBA" id="ARBA00023170"/>
    </source>
</evidence>
<keyword evidence="6" id="KW-0716">Sensory transduction</keyword>
<dbReference type="RefSeq" id="WP_238221408.1">
    <property type="nucleotide sequence ID" value="NZ_BPQD01000001.1"/>
</dbReference>
<dbReference type="Pfam" id="PF00989">
    <property type="entry name" value="PAS"/>
    <property type="match status" value="2"/>
</dbReference>
<dbReference type="SUPFAM" id="SSF55781">
    <property type="entry name" value="GAF domain-like"/>
    <property type="match status" value="2"/>
</dbReference>
<evidence type="ECO:0000256" key="1">
    <source>
        <dbReference type="ARBA" id="ARBA00000085"/>
    </source>
</evidence>
<dbReference type="SMART" id="SM00086">
    <property type="entry name" value="PAC"/>
    <property type="match status" value="3"/>
</dbReference>
<dbReference type="Gene3D" id="3.30.450.20">
    <property type="entry name" value="PAS domain"/>
    <property type="match status" value="3"/>
</dbReference>
<dbReference type="InterPro" id="IPR000014">
    <property type="entry name" value="PAS"/>
</dbReference>
<dbReference type="Pfam" id="PF01590">
    <property type="entry name" value="GAF"/>
    <property type="match status" value="2"/>
</dbReference>
<evidence type="ECO:0000256" key="2">
    <source>
        <dbReference type="ARBA" id="ARBA00012438"/>
    </source>
</evidence>
<evidence type="ECO:0000256" key="5">
    <source>
        <dbReference type="ARBA" id="ARBA00022553"/>
    </source>
</evidence>
<evidence type="ECO:0000256" key="13">
    <source>
        <dbReference type="ARBA" id="ARBA00022840"/>
    </source>
</evidence>
<dbReference type="PROSITE" id="PS50112">
    <property type="entry name" value="PAS"/>
    <property type="match status" value="2"/>
</dbReference>
<dbReference type="InterPro" id="IPR003018">
    <property type="entry name" value="GAF"/>
</dbReference>
<keyword evidence="14" id="KW-0157">Chromophore</keyword>
<dbReference type="Pfam" id="PF08447">
    <property type="entry name" value="PAS_3"/>
    <property type="match status" value="1"/>
</dbReference>
<accession>A0ABT8BE76</accession>
<evidence type="ECO:0000256" key="7">
    <source>
        <dbReference type="ARBA" id="ARBA00022630"/>
    </source>
</evidence>
<dbReference type="EMBL" id="JAUFPX010000002">
    <property type="protein sequence ID" value="MDN3590080.1"/>
    <property type="molecule type" value="Genomic_DNA"/>
</dbReference>
<protein>
    <recommendedName>
        <fullName evidence="3">Blue-light-activated histidine kinase</fullName>
        <ecNumber evidence="2">2.7.13.3</ecNumber>
    </recommendedName>
</protein>
<organism evidence="19 20">
    <name type="scientific">Methylobacterium adhaesivum</name>
    <dbReference type="NCBI Taxonomy" id="333297"/>
    <lineage>
        <taxon>Bacteria</taxon>
        <taxon>Pseudomonadati</taxon>
        <taxon>Pseudomonadota</taxon>
        <taxon>Alphaproteobacteria</taxon>
        <taxon>Hyphomicrobiales</taxon>
        <taxon>Methylobacteriaceae</taxon>
        <taxon>Methylobacterium</taxon>
    </lineage>
</organism>
<dbReference type="SUPFAM" id="SSF55785">
    <property type="entry name" value="PYP-like sensor domain (PAS domain)"/>
    <property type="match status" value="3"/>
</dbReference>
<dbReference type="NCBIfam" id="TIGR00229">
    <property type="entry name" value="sensory_box"/>
    <property type="match status" value="3"/>
</dbReference>